<keyword evidence="3 4" id="KW-0408">Iron</keyword>
<dbReference type="EMBL" id="CP036433">
    <property type="protein sequence ID" value="QDU94171.1"/>
    <property type="molecule type" value="Genomic_DNA"/>
</dbReference>
<dbReference type="Gene3D" id="2.120.10.30">
    <property type="entry name" value="TolB, C-terminal domain"/>
    <property type="match status" value="1"/>
</dbReference>
<dbReference type="SUPFAM" id="SSF49785">
    <property type="entry name" value="Galactose-binding domain-like"/>
    <property type="match status" value="1"/>
</dbReference>
<dbReference type="InterPro" id="IPR009056">
    <property type="entry name" value="Cyt_c-like_dom"/>
</dbReference>
<evidence type="ECO:0000256" key="2">
    <source>
        <dbReference type="ARBA" id="ARBA00022723"/>
    </source>
</evidence>
<dbReference type="Pfam" id="PF13646">
    <property type="entry name" value="HEAT_2"/>
    <property type="match status" value="1"/>
</dbReference>
<evidence type="ECO:0000256" key="4">
    <source>
        <dbReference type="PROSITE-ProRule" id="PRU00433"/>
    </source>
</evidence>
<accession>A0A518DQR1</accession>
<dbReference type="GO" id="GO:0046872">
    <property type="term" value="F:metal ion binding"/>
    <property type="evidence" value="ECO:0007669"/>
    <property type="project" value="UniProtKB-KW"/>
</dbReference>
<evidence type="ECO:0000313" key="8">
    <source>
        <dbReference type="Proteomes" id="UP000317648"/>
    </source>
</evidence>
<evidence type="ECO:0000313" key="7">
    <source>
        <dbReference type="EMBL" id="QDU94171.1"/>
    </source>
</evidence>
<sequence precursor="true">MNRMLRLRDSNSICGLAARSWLAAILAIMAMAGSPAAFAQEAQEAQWIWAPEHKKDAVPQGSVYFRKTFEVANPESGEISIAADDNYELYVNSRKVAVGESARSLNKLNISQYLSRGRNLIAVRVNNTAGSTAAMVARVFIKERGGRWMNHSSNGTWKTALDPFPLWNMLIYSDTRWSQAQSFGALGSTSPWDRQESVAEELPEQHERFKVNREFKVERLAGHELTGSLIAMTFNEFGQILASREDGPLLLIADTNDDQIPDHVAVYCDKVKSCQGILAVNGEVYVIGDGPDGAGLYRCGDYDGDSKLETVRTVIKFKGPLSEHGPHGLALGHDGFLYMSVGNHSSIEGEYDPKSPYRHSYEGDIVPRYEDPGGHAAGVKAPGGVILRSDLDGKKVEVVAGGFRNAYDLAFNREGDLFTHDSDMESDMGASWYRPTLVHHVVPGGEYGWRSGWSKWPEYYPDTLPAIVDTGRGSPTGAVVYDHHMFPVRFQNALFLADWSEGRIIAVRMKKDGASYATQSETFLQGEPLNVTDLEVGPDGGLYFTTGGRGTGGGIYRVSWRGEVPEGLRDLGEGLSEVIRQPQLQSAWSRQRIASLKAEFGDTWGTTLAGVARSDANPSRYRTRALNLMQLFGPFPSTDLLVTLSQEKNEEVRAKAAELMGMHPTKESQTRLQKMLDDVDRTVRRKACEALLRANQTASLTQLTACLVSDDRFESYVARRLLERLPEEQYRERILKTSDQRLFIEGSLALMLANPSRKNGIDVLERSSEMIEGFVSDRNFTDLMRVMQVAITRGDLKADDAPRLREQLAVEFPSGNSLMNRELMRLLAFFQASSPMDRYLDFIEGDAPEIDKLHVALHLRFIEPGWNSAGRMRLLRYYAKARKREDGGGSFPFYVSNVSRDFARSLAAEDIPEVLAQAEEWPEAALAMLYKLPHKIDDSMLDLLIEVDEKMAQADSENLDVKKLKIGIAAVLARSGDPASMKYLRDMWDRDPERRKAIALGLATQPSEENWPYLVKSLSLLDAESAKELMKILAEVDVKPHDAKPYRDVILKGLELEKDGARETVALLEHWSGEQMSAPEDAWDDAMGAWQIWYKRRFPEGQTAKLPSTSSKNTYSFEELTAFLATEQGQAGSADRGAVVYKTAQCAKCHRHGGQGDSIGPDLTGVAKRFTRREILESIVFPSHVISDQYASKTILTVDGKQTTGMVVPGAAGTILVLQADGKKKEIAETEIDDIIPSKVSAMPEGLLNDLSLEEITDLMTFLIGPNRTVIARQPK</sequence>
<dbReference type="Pfam" id="PF23500">
    <property type="entry name" value="DUF7133"/>
    <property type="match status" value="1"/>
</dbReference>
<dbReference type="Gene3D" id="2.60.120.260">
    <property type="entry name" value="Galactose-binding domain-like"/>
    <property type="match status" value="1"/>
</dbReference>
<dbReference type="PANTHER" id="PTHR33546">
    <property type="entry name" value="LARGE, MULTIFUNCTIONAL SECRETED PROTEIN-RELATED"/>
    <property type="match status" value="1"/>
</dbReference>
<dbReference type="OrthoDB" id="223239at2"/>
<name>A0A518DQR1_9BACT</name>
<protein>
    <submittedName>
        <fullName evidence="7">Cytochrome c</fullName>
    </submittedName>
</protein>
<dbReference type="SUPFAM" id="SSF46626">
    <property type="entry name" value="Cytochrome c"/>
    <property type="match status" value="1"/>
</dbReference>
<keyword evidence="5" id="KW-0732">Signal</keyword>
<dbReference type="Gene3D" id="1.25.10.10">
    <property type="entry name" value="Leucine-rich Repeat Variant"/>
    <property type="match status" value="1"/>
</dbReference>
<evidence type="ECO:0000256" key="5">
    <source>
        <dbReference type="SAM" id="SignalP"/>
    </source>
</evidence>
<dbReference type="InterPro" id="IPR013427">
    <property type="entry name" value="Haem-bd_dom_put"/>
</dbReference>
<evidence type="ECO:0000256" key="3">
    <source>
        <dbReference type="ARBA" id="ARBA00023004"/>
    </source>
</evidence>
<dbReference type="InterPro" id="IPR011989">
    <property type="entry name" value="ARM-like"/>
</dbReference>
<dbReference type="Proteomes" id="UP000317648">
    <property type="component" value="Chromosome"/>
</dbReference>
<dbReference type="InterPro" id="IPR016024">
    <property type="entry name" value="ARM-type_fold"/>
</dbReference>
<gene>
    <name evidence="7" type="ORF">Pla8534_19590</name>
</gene>
<dbReference type="KEGG" id="lcre:Pla8534_19590"/>
<dbReference type="NCBIfam" id="TIGR02603">
    <property type="entry name" value="CxxCH_TIGR02603"/>
    <property type="match status" value="1"/>
</dbReference>
<dbReference type="InterPro" id="IPR011042">
    <property type="entry name" value="6-blade_b-propeller_TolB-like"/>
</dbReference>
<dbReference type="AlphaFoldDB" id="A0A518DQR1"/>
<dbReference type="InterPro" id="IPR036909">
    <property type="entry name" value="Cyt_c-like_dom_sf"/>
</dbReference>
<dbReference type="SUPFAM" id="SSF48371">
    <property type="entry name" value="ARM repeat"/>
    <property type="match status" value="1"/>
</dbReference>
<feature type="domain" description="Cytochrome c" evidence="6">
    <location>
        <begin position="1132"/>
        <end position="1267"/>
    </location>
</feature>
<dbReference type="InterPro" id="IPR011041">
    <property type="entry name" value="Quinoprot_gluc/sorb_DH_b-prop"/>
</dbReference>
<dbReference type="PROSITE" id="PS51007">
    <property type="entry name" value="CYTC"/>
    <property type="match status" value="1"/>
</dbReference>
<dbReference type="Pfam" id="PF00034">
    <property type="entry name" value="Cytochrom_C"/>
    <property type="match status" value="1"/>
</dbReference>
<dbReference type="GO" id="GO:0009055">
    <property type="term" value="F:electron transfer activity"/>
    <property type="evidence" value="ECO:0007669"/>
    <property type="project" value="InterPro"/>
</dbReference>
<evidence type="ECO:0000256" key="1">
    <source>
        <dbReference type="ARBA" id="ARBA00022617"/>
    </source>
</evidence>
<evidence type="ECO:0000259" key="6">
    <source>
        <dbReference type="PROSITE" id="PS51007"/>
    </source>
</evidence>
<dbReference type="InterPro" id="IPR008979">
    <property type="entry name" value="Galactose-bd-like_sf"/>
</dbReference>
<dbReference type="Gene3D" id="1.10.760.10">
    <property type="entry name" value="Cytochrome c-like domain"/>
    <property type="match status" value="1"/>
</dbReference>
<reference evidence="7 8" key="1">
    <citation type="submission" date="2019-02" db="EMBL/GenBank/DDBJ databases">
        <title>Deep-cultivation of Planctomycetes and their phenomic and genomic characterization uncovers novel biology.</title>
        <authorList>
            <person name="Wiegand S."/>
            <person name="Jogler M."/>
            <person name="Boedeker C."/>
            <person name="Pinto D."/>
            <person name="Vollmers J."/>
            <person name="Rivas-Marin E."/>
            <person name="Kohn T."/>
            <person name="Peeters S.H."/>
            <person name="Heuer A."/>
            <person name="Rast P."/>
            <person name="Oberbeckmann S."/>
            <person name="Bunk B."/>
            <person name="Jeske O."/>
            <person name="Meyerdierks A."/>
            <person name="Storesund J.E."/>
            <person name="Kallscheuer N."/>
            <person name="Luecker S."/>
            <person name="Lage O.M."/>
            <person name="Pohl T."/>
            <person name="Merkel B.J."/>
            <person name="Hornburger P."/>
            <person name="Mueller R.-W."/>
            <person name="Bruemmer F."/>
            <person name="Labrenz M."/>
            <person name="Spormann A.M."/>
            <person name="Op den Camp H."/>
            <person name="Overmann J."/>
            <person name="Amann R."/>
            <person name="Jetten M.S.M."/>
            <person name="Mascher T."/>
            <person name="Medema M.H."/>
            <person name="Devos D.P."/>
            <person name="Kaster A.-K."/>
            <person name="Ovreas L."/>
            <person name="Rohde M."/>
            <person name="Galperin M.Y."/>
            <person name="Jogler C."/>
        </authorList>
    </citation>
    <scope>NUCLEOTIDE SEQUENCE [LARGE SCALE GENOMIC DNA]</scope>
    <source>
        <strain evidence="7 8">Pla85_3_4</strain>
    </source>
</reference>
<feature type="chain" id="PRO_5022022361" evidence="5">
    <location>
        <begin position="40"/>
        <end position="1276"/>
    </location>
</feature>
<dbReference type="GO" id="GO:0020037">
    <property type="term" value="F:heme binding"/>
    <property type="evidence" value="ECO:0007669"/>
    <property type="project" value="InterPro"/>
</dbReference>
<keyword evidence="1 4" id="KW-0349">Heme</keyword>
<dbReference type="SUPFAM" id="SSF50952">
    <property type="entry name" value="Soluble quinoprotein glucose dehydrogenase"/>
    <property type="match status" value="1"/>
</dbReference>
<organism evidence="7 8">
    <name type="scientific">Lignipirellula cremea</name>
    <dbReference type="NCBI Taxonomy" id="2528010"/>
    <lineage>
        <taxon>Bacteria</taxon>
        <taxon>Pseudomonadati</taxon>
        <taxon>Planctomycetota</taxon>
        <taxon>Planctomycetia</taxon>
        <taxon>Pirellulales</taxon>
        <taxon>Pirellulaceae</taxon>
        <taxon>Lignipirellula</taxon>
    </lineage>
</organism>
<dbReference type="PANTHER" id="PTHR33546:SF1">
    <property type="entry name" value="LARGE, MULTIFUNCTIONAL SECRETED PROTEIN"/>
    <property type="match status" value="1"/>
</dbReference>
<proteinExistence type="predicted"/>
<feature type="signal peptide" evidence="5">
    <location>
        <begin position="1"/>
        <end position="39"/>
    </location>
</feature>
<dbReference type="InterPro" id="IPR055557">
    <property type="entry name" value="DUF7133"/>
</dbReference>
<keyword evidence="2 4" id="KW-0479">Metal-binding</keyword>
<keyword evidence="8" id="KW-1185">Reference proteome</keyword>